<dbReference type="VEuPathDB" id="TriTrypDB:TcIL3000_0_17970"/>
<sequence length="1756" mass="190884">MRNSTDMSTLLMLFREAFLVLCAFFCAISSVVYVNAEPSLIVEPAVPLLNVPFSVSLTESNIEVHIFVSRRVCSNALMIGKECKISKDSVCVFTVSGSDVGIDERYENNVPELFICTGKAFGSLSRPFQMSVIDSVPRYVKKGKASRIKFNEAVPVGTTIGFFRNVGCQSEDAIAGLLPVRLGEERDIQITWNMREIIYVCADASTARERLELPQYGDVGERAPPPPPPYKAQAAFVPASTLLVVPEYNVNSTKVLRHTKEAFRLMSIDGAVLASLSNSDTCEYVLQDPVSSDVLQIVEMSVEVRRGEYFMCQGWHYYKSKKVFSPSENKITVREYGVQPHTLYSNQLTRIVYTMDAGAAADQGVRLGLDFFESPDCTRPVPVAYFSDGKQLPGINARRSYQNGSEVSVSLPGTYYACLSGNVKDYPLARAAVVTVLSSPTVSVEEENNIVSGLDITVKLSGGEVRRSGTITVGLSMNADCGNITSRGEIGVGQSSAKFRVPEDALAEMTLCVSTPAPAKGDALEEADRGYVYPMKIVQTRRYIMRHNSLFLGVSETIHLDRDVKLGSGATGYFSLDNCATRVGPLYYMNATALYNVVFRNVGKHVLCVHTPDAMHPPSRPYANVGSVMVYGEAELSPRSVIEGVQTVVDISLVPPLSPVVISAADDCTSPIVEENATPDGKASITLLYESPKALSVCVGYKDSEEKEWKMRKSTTLLVSDVKVFPAVAFTEVSNRINFIVPDKASFEGLEVGFSDAAGGKCEEVQGKRVELAGPGPAHVIHTPVGLKQWAVCLKKRDKFVRIGTFKSEAQLEMEADPSIGVVDLPVSMRFRGQAIAHLQLNHYVVTDKVESCHAFPGVNAPLYGSGAIDPNSARAEPFIVKRDGNQHVCVGWKGNQTGSFFLYGGSVSAQRFTVRSTYAVRGQTNNIVASPVLQKSSFFLVKCTGGIACPPPANRKICEEAEKRYYTGPNTPLEKIELGTYALCQQDEQESGYAVGNGPIAVIDPIKATFHAREIRKYVATLLTLSGGDLDTRLKKLTVYVVPPSTDCSNADASHDSFDFRPKEMEKNITIVKTAAFSKDVKLCVALSQNDKLQVAVFDLHHYMSPAVIIAGRSMEITSGGVRSGTVKISTQQTCTDNVLKGGEEATITDYVSSLFVETCTLGAQNKDTLYYCEKSSSGSFVMRGGMQFIQLIECSRDRQPPIQNITVPPAQEITDYGIDTEVVGYPTISATTSCHELEQNRVMMTPRYDQKLLFFVCVRPLSDLSYVFTTLAPSITVENFRAMRPTIHSRLNSSSEALGPAMLIMNHPTATEETYLSDCKECGERLSNTPGIGSHPAEEVLMLTGVSGVKCVCVLGEGNALSPIPVAEVLVVNVPSVKKMDPAVVNKAKFHATLQPVVTTPELKPLYSMVPGEDVNYPWSHLYYSTFRGVYISESLCADVLSGNPISYVRKTGDVVLGPNVIPERLPSVSLCVGTPAGNLTVATKIDVSSDVIFPSKLVSRVDTEVFIPLSPNSLFRLRGDVNCGGEDLAPYFVTNEEARGVIALSGTLIPESPLPVVWTLCREEFEVGKVPKVTLDSSVNGVAAHVASSKRLVAVAQLEIFNPVHFDVRGRDILIGIPSVVYLTENLRASYLLPGFSTDESCKDRSESHGTWALVDGEDASKARRVAITANDQVKEAYFCATAPVNKTVVRVPMNSSLRFLPPTSVFPSTVVSCKVTTLSSCRAPESSGRQVITRVIKGDCCHPTDRGVVVGK</sequence>
<proteinExistence type="predicted"/>
<protein>
    <submittedName>
        <fullName evidence="1">WGS project CAEQ00000000 data, annotated contig 700</fullName>
    </submittedName>
</protein>
<organism evidence="1 2">
    <name type="scientific">Trypanosoma congolense (strain IL3000)</name>
    <dbReference type="NCBI Taxonomy" id="1068625"/>
    <lineage>
        <taxon>Eukaryota</taxon>
        <taxon>Discoba</taxon>
        <taxon>Euglenozoa</taxon>
        <taxon>Kinetoplastea</taxon>
        <taxon>Metakinetoplastina</taxon>
        <taxon>Trypanosomatida</taxon>
        <taxon>Trypanosomatidae</taxon>
        <taxon>Trypanosoma</taxon>
        <taxon>Nannomonas</taxon>
    </lineage>
</organism>
<evidence type="ECO:0000313" key="2">
    <source>
        <dbReference type="Proteomes" id="UP000000702"/>
    </source>
</evidence>
<dbReference type="Proteomes" id="UP000000702">
    <property type="component" value="Unassembled WGS sequence"/>
</dbReference>
<comment type="caution">
    <text evidence="1">The sequence shown here is derived from an EMBL/GenBank/DDBJ whole genome shotgun (WGS) entry which is preliminary data.</text>
</comment>
<dbReference type="OMA" id="HHYMSPA"/>
<accession>F9WHW9</accession>
<name>F9WHW9_TRYCI</name>
<reference evidence="1 2" key="2">
    <citation type="journal article" date="2012" name="Proc. Natl. Acad. Sci. U.S.A.">
        <title>Antigenic diversity is generated by distinct evolutionary mechanisms in African trypanosome species.</title>
        <authorList>
            <person name="Jackson A.P."/>
            <person name="Berry A."/>
            <person name="Aslett M."/>
            <person name="Allison H.C."/>
            <person name="Burton P."/>
            <person name="Vavrova-Anderson J."/>
            <person name="Brown R."/>
            <person name="Browne H."/>
            <person name="Corton N."/>
            <person name="Hauser H."/>
            <person name="Gamble J."/>
            <person name="Gilderthorp R."/>
            <person name="Marcello L."/>
            <person name="McQuillan J."/>
            <person name="Otto T.D."/>
            <person name="Quail M.A."/>
            <person name="Sanders M.J."/>
            <person name="van Tonder A."/>
            <person name="Ginger M.L."/>
            <person name="Field M.C."/>
            <person name="Barry J.D."/>
            <person name="Hertz-Fowler C."/>
            <person name="Berriman M."/>
        </authorList>
    </citation>
    <scope>NUCLEOTIDE SEQUENCE [LARGE SCALE GENOMIC DNA]</scope>
    <source>
        <strain evidence="1 2">IL3000</strain>
    </source>
</reference>
<dbReference type="PANTHER" id="PTHR40738:SF1">
    <property type="entry name" value="MEMBRANE-ASSOCIATED PROTEIN"/>
    <property type="match status" value="1"/>
</dbReference>
<reference evidence="2" key="1">
    <citation type="submission" date="2011-07" db="EMBL/GenBank/DDBJ databases">
        <title>Divergent evolution of antigenic variation in African trypanosomes.</title>
        <authorList>
            <person name="Jackson A.P."/>
            <person name="Berry A."/>
            <person name="Allison H.C."/>
            <person name="Burton P."/>
            <person name="Anderson J."/>
            <person name="Aslett M."/>
            <person name="Brown R."/>
            <person name="Corton N."/>
            <person name="Harris D."/>
            <person name="Hauser H."/>
            <person name="Gamble J."/>
            <person name="Gilderthorp R."/>
            <person name="McQuillan J."/>
            <person name="Quail M.A."/>
            <person name="Sanders M."/>
            <person name="Van Tonder A."/>
            <person name="Ginger M.L."/>
            <person name="Donelson J.E."/>
            <person name="Field M.C."/>
            <person name="Barry J.D."/>
            <person name="Berriman M."/>
            <person name="Hertz-Fowler C."/>
        </authorList>
    </citation>
    <scope>NUCLEOTIDE SEQUENCE [LARGE SCALE GENOMIC DNA]</scope>
    <source>
        <strain evidence="2">IL3000</strain>
    </source>
</reference>
<dbReference type="EMBL" id="CAEQ01002492">
    <property type="protein sequence ID" value="CCD16914.1"/>
    <property type="molecule type" value="Genomic_DNA"/>
</dbReference>
<dbReference type="PANTHER" id="PTHR40738">
    <property type="entry name" value="MEMBRANE-ASSOCIATED PROTEIN"/>
    <property type="match status" value="1"/>
</dbReference>
<evidence type="ECO:0000313" key="1">
    <source>
        <dbReference type="EMBL" id="CCD16914.1"/>
    </source>
</evidence>
<keyword evidence="2" id="KW-1185">Reference proteome</keyword>
<gene>
    <name evidence="1" type="ORF">TCIL3000_0_17970</name>
</gene>